<dbReference type="GO" id="GO:0005886">
    <property type="term" value="C:plasma membrane"/>
    <property type="evidence" value="ECO:0007669"/>
    <property type="project" value="UniProtKB-SubCell"/>
</dbReference>
<evidence type="ECO:0000256" key="1">
    <source>
        <dbReference type="ARBA" id="ARBA00004651"/>
    </source>
</evidence>
<comment type="subcellular location">
    <subcellularLocation>
        <location evidence="1">Cell membrane</location>
        <topology evidence="1">Multi-pass membrane protein</topology>
    </subcellularLocation>
</comment>
<organism evidence="8 9">
    <name type="scientific">Candidatus Desulfatifera sulfidica</name>
    <dbReference type="NCBI Taxonomy" id="2841691"/>
    <lineage>
        <taxon>Bacteria</taxon>
        <taxon>Pseudomonadati</taxon>
        <taxon>Thermodesulfobacteriota</taxon>
        <taxon>Desulfobulbia</taxon>
        <taxon>Desulfobulbales</taxon>
        <taxon>Desulfobulbaceae</taxon>
        <taxon>Candidatus Desulfatifera</taxon>
    </lineage>
</organism>
<keyword evidence="3 6" id="KW-0812">Transmembrane</keyword>
<evidence type="ECO:0000256" key="3">
    <source>
        <dbReference type="ARBA" id="ARBA00022692"/>
    </source>
</evidence>
<feature type="transmembrane region" description="Helical" evidence="6">
    <location>
        <begin position="324"/>
        <end position="344"/>
    </location>
</feature>
<feature type="transmembrane region" description="Helical" evidence="6">
    <location>
        <begin position="283"/>
        <end position="304"/>
    </location>
</feature>
<evidence type="ECO:0000259" key="7">
    <source>
        <dbReference type="PROSITE" id="PS50156"/>
    </source>
</evidence>
<dbReference type="InterPro" id="IPR000731">
    <property type="entry name" value="SSD"/>
</dbReference>
<dbReference type="InterPro" id="IPR004869">
    <property type="entry name" value="MMPL_dom"/>
</dbReference>
<proteinExistence type="predicted"/>
<dbReference type="InterPro" id="IPR050545">
    <property type="entry name" value="Mycobact_MmpL"/>
</dbReference>
<feature type="domain" description="SSD" evidence="7">
    <location>
        <begin position="248"/>
        <end position="378"/>
    </location>
</feature>
<dbReference type="Pfam" id="PF03176">
    <property type="entry name" value="MMPL"/>
    <property type="match status" value="2"/>
</dbReference>
<comment type="caution">
    <text evidence="8">The sequence shown here is derived from an EMBL/GenBank/DDBJ whole genome shotgun (WGS) entry which is preliminary data.</text>
</comment>
<feature type="transmembrane region" description="Helical" evidence="6">
    <location>
        <begin position="731"/>
        <end position="751"/>
    </location>
</feature>
<keyword evidence="5 6" id="KW-0472">Membrane</keyword>
<evidence type="ECO:0000256" key="5">
    <source>
        <dbReference type="ARBA" id="ARBA00023136"/>
    </source>
</evidence>
<dbReference type="Proteomes" id="UP000599024">
    <property type="component" value="Unassembled WGS sequence"/>
</dbReference>
<evidence type="ECO:0000256" key="4">
    <source>
        <dbReference type="ARBA" id="ARBA00022989"/>
    </source>
</evidence>
<gene>
    <name evidence="8" type="ORF">H8E79_08475</name>
</gene>
<evidence type="ECO:0000256" key="2">
    <source>
        <dbReference type="ARBA" id="ARBA00022475"/>
    </source>
</evidence>
<feature type="transmembrane region" description="Helical" evidence="6">
    <location>
        <begin position="838"/>
        <end position="862"/>
    </location>
</feature>
<dbReference type="Gene3D" id="1.20.1640.10">
    <property type="entry name" value="Multidrug efflux transporter AcrB transmembrane domain"/>
    <property type="match status" value="2"/>
</dbReference>
<feature type="transmembrane region" description="Helical" evidence="6">
    <location>
        <begin position="704"/>
        <end position="724"/>
    </location>
</feature>
<feature type="transmembrane region" description="Helical" evidence="6">
    <location>
        <begin position="223"/>
        <end position="244"/>
    </location>
</feature>
<feature type="transmembrane region" description="Helical" evidence="6">
    <location>
        <begin position="350"/>
        <end position="372"/>
    </location>
</feature>
<dbReference type="PANTHER" id="PTHR33406:SF13">
    <property type="entry name" value="MEMBRANE PROTEIN YDFJ"/>
    <property type="match status" value="1"/>
</dbReference>
<dbReference type="EMBL" id="JACNLK010000080">
    <property type="protein sequence ID" value="MBC8209183.1"/>
    <property type="molecule type" value="Genomic_DNA"/>
</dbReference>
<feature type="transmembrane region" description="Helical" evidence="6">
    <location>
        <begin position="806"/>
        <end position="826"/>
    </location>
</feature>
<evidence type="ECO:0000256" key="6">
    <source>
        <dbReference type="SAM" id="Phobius"/>
    </source>
</evidence>
<name>A0A8J6TAQ7_9BACT</name>
<feature type="transmembrane region" description="Helical" evidence="6">
    <location>
        <begin position="251"/>
        <end position="271"/>
    </location>
</feature>
<evidence type="ECO:0000313" key="9">
    <source>
        <dbReference type="Proteomes" id="UP000599024"/>
    </source>
</evidence>
<protein>
    <submittedName>
        <fullName evidence="8">MMPL family transporter</fullName>
    </submittedName>
</protein>
<dbReference type="PANTHER" id="PTHR33406">
    <property type="entry name" value="MEMBRANE PROTEIN MJ1562-RELATED"/>
    <property type="match status" value="1"/>
</dbReference>
<dbReference type="PROSITE" id="PS50156">
    <property type="entry name" value="SSD"/>
    <property type="match status" value="1"/>
</dbReference>
<evidence type="ECO:0000313" key="8">
    <source>
        <dbReference type="EMBL" id="MBC8209183.1"/>
    </source>
</evidence>
<reference evidence="8 9" key="1">
    <citation type="submission" date="2020-08" db="EMBL/GenBank/DDBJ databases">
        <title>Bridging the membrane lipid divide: bacteria of the FCB group superphylum have the potential to synthesize archaeal ether lipids.</title>
        <authorList>
            <person name="Villanueva L."/>
            <person name="Von Meijenfeldt F.A.B."/>
            <person name="Westbye A.B."/>
            <person name="Yadav S."/>
            <person name="Hopmans E.C."/>
            <person name="Dutilh B.E."/>
            <person name="Sinninghe Damste J.S."/>
        </authorList>
    </citation>
    <scope>NUCLEOTIDE SEQUENCE [LARGE SCALE GENOMIC DNA]</scope>
    <source>
        <strain evidence="8">NIOZ-UU81</strain>
    </source>
</reference>
<keyword evidence="4 6" id="KW-1133">Transmembrane helix</keyword>
<keyword evidence="2" id="KW-1003">Cell membrane</keyword>
<dbReference type="AlphaFoldDB" id="A0A8J6TAQ7"/>
<feature type="transmembrane region" description="Helical" evidence="6">
    <location>
        <begin position="20"/>
        <end position="38"/>
    </location>
</feature>
<sequence>MKIGSRAIQFSLNRPKTVTWLMVLATLILGALITRVHVDTDPENMLAEDEAVRLFHDQTKKEFALYDVVVLGVVNTSHPDGVFNPETLAKVHQLTEFARTAVDPKNPDYRVVPRNIMAPGNVDAIEQAGPGQVRFEWLMKEPPADREGALRVRDLAMANPLLKGSLVSEDGQALGIYLPITSKKFADKLRSLLMAEIETMDQGDDQFHITGLPVAEDTFGKEMFIQMALSAPLAMLLIFVLMYLFFRKINLIVSPMIIAMVTVICTMGALIGTGNTLHIMSSMIPIFLMPIAVVDSVHILSEFFDKYRETNDRRKTIEEVMDHLFMPMLYTSLTSSAGFFSLILTPIPPVQVFGLFVGLGILLAWFLTIFFIPSYIMLLSDKGLDNFGAENNSKSSKGLINRHLHWIGQTARSYAKPIIACNLILLGIAGYGISKININDNPVKWFHKNHEIRVADKILNDHFAGTYEAYLILENQPEAETLTTAEAWMTRQVASLTGAPHLVQEALALIADHTGQASDPTDLLGRLDEAINTRMDAVPFDDEASYDFWSEALTLLDTYHERNELFKDPAMLRYIDRLQSYLVNQGVVGKSNSVVQVVQKVHQELFEGDDSYFFIPETRAGVAQCLISFQNSHKPDDLFHLVTPDYRKANVWLQLRSGDNMDMQKVIADVERFFADNPPPSAISHNWAGLTYINVIWQDKMVSGMLKSFMGSFVVVFLMMSLLFRSPSWGLLAMVPLTVTIAFIYGVIGLIGKDYDMPVAVLSSLTLGLAVDFAIHFLERSRATYKTTQSWTRTIEIMYEEPGRAITRNTLIIALGFTPLLAAPLVPYQTVGVFLATIMFYSGLATMWILPSVLTVFQGWFLKRQN</sequence>
<dbReference type="SUPFAM" id="SSF82866">
    <property type="entry name" value="Multidrug efflux transporter AcrB transmembrane domain"/>
    <property type="match status" value="2"/>
</dbReference>
<accession>A0A8J6TAQ7</accession>